<dbReference type="EMBL" id="BARS01052745">
    <property type="protein sequence ID" value="GAG45286.1"/>
    <property type="molecule type" value="Genomic_DNA"/>
</dbReference>
<organism evidence="1">
    <name type="scientific">marine sediment metagenome</name>
    <dbReference type="NCBI Taxonomy" id="412755"/>
    <lineage>
        <taxon>unclassified sequences</taxon>
        <taxon>metagenomes</taxon>
        <taxon>ecological metagenomes</taxon>
    </lineage>
</organism>
<name>X0ZA25_9ZZZZ</name>
<protein>
    <submittedName>
        <fullName evidence="1">Uncharacterized protein</fullName>
    </submittedName>
</protein>
<dbReference type="AlphaFoldDB" id="X0ZA25"/>
<feature type="non-terminal residue" evidence="1">
    <location>
        <position position="1"/>
    </location>
</feature>
<comment type="caution">
    <text evidence="1">The sequence shown here is derived from an EMBL/GenBank/DDBJ whole genome shotgun (WGS) entry which is preliminary data.</text>
</comment>
<accession>X0ZA25</accession>
<reference evidence="1" key="1">
    <citation type="journal article" date="2014" name="Front. Microbiol.">
        <title>High frequency of phylogenetically diverse reductive dehalogenase-homologous genes in deep subseafloor sedimentary metagenomes.</title>
        <authorList>
            <person name="Kawai M."/>
            <person name="Futagami T."/>
            <person name="Toyoda A."/>
            <person name="Takaki Y."/>
            <person name="Nishi S."/>
            <person name="Hori S."/>
            <person name="Arai W."/>
            <person name="Tsubouchi T."/>
            <person name="Morono Y."/>
            <person name="Uchiyama I."/>
            <person name="Ito T."/>
            <person name="Fujiyama A."/>
            <person name="Inagaki F."/>
            <person name="Takami H."/>
        </authorList>
    </citation>
    <scope>NUCLEOTIDE SEQUENCE</scope>
    <source>
        <strain evidence="1">Expedition CK06-06</strain>
    </source>
</reference>
<sequence length="37" mass="4400">RQRSQQQQDELTAQLYQQIGQLKVELDWLKKKAGLDD</sequence>
<evidence type="ECO:0000313" key="1">
    <source>
        <dbReference type="EMBL" id="GAG45286.1"/>
    </source>
</evidence>
<proteinExistence type="predicted"/>
<gene>
    <name evidence="1" type="ORF">S01H1_78374</name>
</gene>